<evidence type="ECO:0000313" key="3">
    <source>
        <dbReference type="Proteomes" id="UP001460270"/>
    </source>
</evidence>
<feature type="region of interest" description="Disordered" evidence="1">
    <location>
        <begin position="1"/>
        <end position="54"/>
    </location>
</feature>
<proteinExistence type="predicted"/>
<feature type="compositionally biased region" description="Basic and acidic residues" evidence="1">
    <location>
        <begin position="1"/>
        <end position="17"/>
    </location>
</feature>
<comment type="caution">
    <text evidence="2">The sequence shown here is derived from an EMBL/GenBank/DDBJ whole genome shotgun (WGS) entry which is preliminary data.</text>
</comment>
<evidence type="ECO:0000313" key="2">
    <source>
        <dbReference type="EMBL" id="KAK7878559.1"/>
    </source>
</evidence>
<feature type="compositionally biased region" description="Acidic residues" evidence="1">
    <location>
        <begin position="235"/>
        <end position="252"/>
    </location>
</feature>
<feature type="region of interest" description="Disordered" evidence="1">
    <location>
        <begin position="72"/>
        <end position="98"/>
    </location>
</feature>
<feature type="compositionally biased region" description="Basic and acidic residues" evidence="1">
    <location>
        <begin position="327"/>
        <end position="345"/>
    </location>
</feature>
<dbReference type="EMBL" id="JBBPFD010000491">
    <property type="protein sequence ID" value="KAK7878559.1"/>
    <property type="molecule type" value="Genomic_DNA"/>
</dbReference>
<feature type="region of interest" description="Disordered" evidence="1">
    <location>
        <begin position="235"/>
        <end position="366"/>
    </location>
</feature>
<dbReference type="AlphaFoldDB" id="A0AAW0MP53"/>
<keyword evidence="3" id="KW-1185">Reference proteome</keyword>
<gene>
    <name evidence="2" type="ORF">WMY93_030395</name>
</gene>
<dbReference type="Proteomes" id="UP001460270">
    <property type="component" value="Unassembled WGS sequence"/>
</dbReference>
<reference evidence="3" key="1">
    <citation type="submission" date="2024-04" db="EMBL/GenBank/DDBJ databases">
        <title>Salinicola lusitanus LLJ914,a marine bacterium isolated from the Okinawa Trough.</title>
        <authorList>
            <person name="Li J."/>
        </authorList>
    </citation>
    <scope>NUCLEOTIDE SEQUENCE [LARGE SCALE GENOMIC DNA]</scope>
</reference>
<protein>
    <submittedName>
        <fullName evidence="2">Uncharacterized protein</fullName>
    </submittedName>
</protein>
<evidence type="ECO:0000256" key="1">
    <source>
        <dbReference type="SAM" id="MobiDB-lite"/>
    </source>
</evidence>
<accession>A0AAW0MP53</accession>
<organism evidence="2 3">
    <name type="scientific">Mugilogobius chulae</name>
    <name type="common">yellowstripe goby</name>
    <dbReference type="NCBI Taxonomy" id="88201"/>
    <lineage>
        <taxon>Eukaryota</taxon>
        <taxon>Metazoa</taxon>
        <taxon>Chordata</taxon>
        <taxon>Craniata</taxon>
        <taxon>Vertebrata</taxon>
        <taxon>Euteleostomi</taxon>
        <taxon>Actinopterygii</taxon>
        <taxon>Neopterygii</taxon>
        <taxon>Teleostei</taxon>
        <taxon>Neoteleostei</taxon>
        <taxon>Acanthomorphata</taxon>
        <taxon>Gobiaria</taxon>
        <taxon>Gobiiformes</taxon>
        <taxon>Gobioidei</taxon>
        <taxon>Gobiidae</taxon>
        <taxon>Gobionellinae</taxon>
        <taxon>Mugilogobius</taxon>
    </lineage>
</organism>
<name>A0AAW0MP53_9GOBI</name>
<feature type="compositionally biased region" description="Acidic residues" evidence="1">
    <location>
        <begin position="18"/>
        <end position="27"/>
    </location>
</feature>
<sequence>MGQDLGQKDKIQDRNQEEAEEIEEEDNFGIIQGHGEGSLMTQDDSGEQESAKTTFFQVEYTLEYPEISYEGAESNEELDKMEDFSEEEHQEAGEGFADYPSDFSSCEYVDFARNANRVTLKQSLTIPKIMKLKQVKEFQKITTVGDCFGVNSELCCKDELNKMTNADFCLKLEEQEDNDALQSWTEDVFLMWSTSEPNTKDLNQAESECSTRVSNPVSSSCGSVDDSFFFNDESEVLELTEERQMEDEDEEEERRREQARIQAFYRFYGDQDDDSDKEERQTKVQFRMEGLSQVIHFDTDSSREYSSSSDEEEEDEEEEQGEEEEHEMEKEEKGTDEEHTDHPDEIETCPSVMLNEDVLPPSQESQEVEILTQADSSSAITDTITESQQTRVQQKTQVSLCAEVDTDPVLGCCVGTDHVLVGLGCRRVA</sequence>
<feature type="compositionally biased region" description="Acidic residues" evidence="1">
    <location>
        <begin position="309"/>
        <end position="326"/>
    </location>
</feature>